<accession>A0A3A3FNU7</accession>
<comment type="caution">
    <text evidence="1">The sequence shown here is derived from an EMBL/GenBank/DDBJ whole genome shotgun (WGS) entry which is preliminary data.</text>
</comment>
<dbReference type="AlphaFoldDB" id="A0A3A3FNU7"/>
<gene>
    <name evidence="1" type="ORF">D3871_18130</name>
</gene>
<dbReference type="Proteomes" id="UP000265955">
    <property type="component" value="Unassembled WGS sequence"/>
</dbReference>
<dbReference type="RefSeq" id="WP_119770499.1">
    <property type="nucleotide sequence ID" value="NZ_QYUO01000002.1"/>
</dbReference>
<reference evidence="2" key="1">
    <citation type="submission" date="2018-09" db="EMBL/GenBank/DDBJ databases">
        <authorList>
            <person name="Zhu H."/>
        </authorList>
    </citation>
    <scope>NUCLEOTIDE SEQUENCE [LARGE SCALE GENOMIC DNA]</scope>
    <source>
        <strain evidence="2">K1R23-30</strain>
    </source>
</reference>
<dbReference type="EMBL" id="QYUO01000002">
    <property type="protein sequence ID" value="RJF95349.1"/>
    <property type="molecule type" value="Genomic_DNA"/>
</dbReference>
<sequence>MPDEPPLLMPEEPDVPLREDPLLSELLPLVPASLSLSLSFFLLELFPLDEPDVPLASDAPDGLAALLVPVLPAEPEVPPVDEVCATATPVPNADTRIAIKSLFMNFLHPD</sequence>
<evidence type="ECO:0000313" key="2">
    <source>
        <dbReference type="Proteomes" id="UP000265955"/>
    </source>
</evidence>
<proteinExistence type="predicted"/>
<evidence type="ECO:0000313" key="1">
    <source>
        <dbReference type="EMBL" id="RJF95349.1"/>
    </source>
</evidence>
<organism evidence="1 2">
    <name type="scientific">Noviherbaspirillum saxi</name>
    <dbReference type="NCBI Taxonomy" id="2320863"/>
    <lineage>
        <taxon>Bacteria</taxon>
        <taxon>Pseudomonadati</taxon>
        <taxon>Pseudomonadota</taxon>
        <taxon>Betaproteobacteria</taxon>
        <taxon>Burkholderiales</taxon>
        <taxon>Oxalobacteraceae</taxon>
        <taxon>Noviherbaspirillum</taxon>
    </lineage>
</organism>
<keyword evidence="2" id="KW-1185">Reference proteome</keyword>
<protein>
    <submittedName>
        <fullName evidence="1">Uncharacterized protein</fullName>
    </submittedName>
</protein>
<name>A0A3A3FNU7_9BURK</name>